<evidence type="ECO:0000256" key="3">
    <source>
        <dbReference type="ARBA" id="ARBA00022741"/>
    </source>
</evidence>
<feature type="region of interest" description="Disordered" evidence="7">
    <location>
        <begin position="1"/>
        <end position="22"/>
    </location>
</feature>
<evidence type="ECO:0008006" key="12">
    <source>
        <dbReference type="Google" id="ProtNLM"/>
    </source>
</evidence>
<evidence type="ECO:0000259" key="9">
    <source>
        <dbReference type="Pfam" id="PF17042"/>
    </source>
</evidence>
<dbReference type="Proteomes" id="UP000295258">
    <property type="component" value="Unassembled WGS sequence"/>
</dbReference>
<keyword evidence="11" id="KW-1185">Reference proteome</keyword>
<dbReference type="InterPro" id="IPR010737">
    <property type="entry name" value="4-carb_acid_sugar_kinase_N"/>
</dbReference>
<comment type="similarity">
    <text evidence="1">Belongs to the four-carbon acid sugar kinase family.</text>
</comment>
<feature type="compositionally biased region" description="Low complexity" evidence="7">
    <location>
        <begin position="222"/>
        <end position="232"/>
    </location>
</feature>
<dbReference type="InterPro" id="IPR037051">
    <property type="entry name" value="4-carb_acid_sugar_kinase_N_sf"/>
</dbReference>
<dbReference type="InterPro" id="IPR031475">
    <property type="entry name" value="NBD_C"/>
</dbReference>
<keyword evidence="5" id="KW-0067">ATP-binding</keyword>
<organism evidence="10 11">
    <name type="scientific">Nonomuraea deserti</name>
    <dbReference type="NCBI Taxonomy" id="1848322"/>
    <lineage>
        <taxon>Bacteria</taxon>
        <taxon>Bacillati</taxon>
        <taxon>Actinomycetota</taxon>
        <taxon>Actinomycetes</taxon>
        <taxon>Streptosporangiales</taxon>
        <taxon>Streptosporangiaceae</taxon>
        <taxon>Nonomuraea</taxon>
    </lineage>
</organism>
<evidence type="ECO:0000256" key="2">
    <source>
        <dbReference type="ARBA" id="ARBA00022679"/>
    </source>
</evidence>
<keyword evidence="6" id="KW-0119">Carbohydrate metabolism</keyword>
<sequence>MSSSVATAGPSTGPAAGSAVGPAVGPAAVPATVAGALGGVPSAGIGLATVRAGRAALMEALAKAGASGRVAVCDAETDADLDAIVAAALANDPATRLIGAGGLAAALGRAMNAAPGPTPLGPPPPPDGGPPAGVPFAGPPSPQDGRSFEGVPFAGRRSPQDGESSPDALLVVVGTAEPAAAEQARLLVAHGAEPVTLDATDLDAEHLDSADFDARDPDAEDPGAAGPRAGRGCEPVAGRVRRALAGGVAVLTVRGSAPPALTTILGRIVREALGTTRADLVLTGGETARRVLDALDVRELIPVGQVHHGAVHSRTPDGRSVVTRPGSFGGRDSLLLIAAHLRPGRFPTVSGTTIDERPT</sequence>
<dbReference type="Pfam" id="PF17042">
    <property type="entry name" value="NBD_C"/>
    <property type="match status" value="1"/>
</dbReference>
<dbReference type="AlphaFoldDB" id="A0A4V2YA49"/>
<feature type="region of interest" description="Disordered" evidence="7">
    <location>
        <begin position="211"/>
        <end position="233"/>
    </location>
</feature>
<proteinExistence type="inferred from homology"/>
<evidence type="ECO:0000256" key="4">
    <source>
        <dbReference type="ARBA" id="ARBA00022777"/>
    </source>
</evidence>
<evidence type="ECO:0000313" key="10">
    <source>
        <dbReference type="EMBL" id="TDD02386.1"/>
    </source>
</evidence>
<evidence type="ECO:0000313" key="11">
    <source>
        <dbReference type="Proteomes" id="UP000295258"/>
    </source>
</evidence>
<dbReference type="EMBL" id="SMKO01000065">
    <property type="protein sequence ID" value="TDD02386.1"/>
    <property type="molecule type" value="Genomic_DNA"/>
</dbReference>
<evidence type="ECO:0000256" key="7">
    <source>
        <dbReference type="SAM" id="MobiDB-lite"/>
    </source>
</evidence>
<evidence type="ECO:0000259" key="8">
    <source>
        <dbReference type="Pfam" id="PF07005"/>
    </source>
</evidence>
<dbReference type="InterPro" id="IPR042213">
    <property type="entry name" value="NBD_C_sf"/>
</dbReference>
<comment type="caution">
    <text evidence="10">The sequence shown here is derived from an EMBL/GenBank/DDBJ whole genome shotgun (WGS) entry which is preliminary data.</text>
</comment>
<dbReference type="GO" id="GO:0005524">
    <property type="term" value="F:ATP binding"/>
    <property type="evidence" value="ECO:0007669"/>
    <property type="project" value="UniProtKB-KW"/>
</dbReference>
<dbReference type="Gene3D" id="3.40.50.10840">
    <property type="entry name" value="Putative sugar-binding, N-terminal domain"/>
    <property type="match status" value="1"/>
</dbReference>
<feature type="region of interest" description="Disordered" evidence="7">
    <location>
        <begin position="114"/>
        <end position="166"/>
    </location>
</feature>
<dbReference type="GO" id="GO:0016301">
    <property type="term" value="F:kinase activity"/>
    <property type="evidence" value="ECO:0007669"/>
    <property type="project" value="UniProtKB-KW"/>
</dbReference>
<evidence type="ECO:0000256" key="1">
    <source>
        <dbReference type="ARBA" id="ARBA00005715"/>
    </source>
</evidence>
<keyword evidence="3" id="KW-0547">Nucleotide-binding</keyword>
<dbReference type="Pfam" id="PF07005">
    <property type="entry name" value="SBD_N"/>
    <property type="match status" value="1"/>
</dbReference>
<evidence type="ECO:0000256" key="6">
    <source>
        <dbReference type="ARBA" id="ARBA00023277"/>
    </source>
</evidence>
<feature type="domain" description="Four-carbon acid sugar kinase N-terminal" evidence="8">
    <location>
        <begin position="43"/>
        <end position="107"/>
    </location>
</feature>
<keyword evidence="2" id="KW-0808">Transferase</keyword>
<reference evidence="10 11" key="1">
    <citation type="submission" date="2019-03" db="EMBL/GenBank/DDBJ databases">
        <title>Draft genome sequences of novel Actinobacteria.</title>
        <authorList>
            <person name="Sahin N."/>
            <person name="Ay H."/>
            <person name="Saygin H."/>
        </authorList>
    </citation>
    <scope>NUCLEOTIDE SEQUENCE [LARGE SCALE GENOMIC DNA]</scope>
    <source>
        <strain evidence="10 11">KC310</strain>
    </source>
</reference>
<gene>
    <name evidence="10" type="ORF">E1292_23425</name>
</gene>
<evidence type="ECO:0000256" key="5">
    <source>
        <dbReference type="ARBA" id="ARBA00022840"/>
    </source>
</evidence>
<accession>A0A4V2YA49</accession>
<feature type="compositionally biased region" description="Pro residues" evidence="7">
    <location>
        <begin position="116"/>
        <end position="142"/>
    </location>
</feature>
<feature type="domain" description="Four-carbon acid sugar kinase nucleotide binding" evidence="9">
    <location>
        <begin position="170"/>
        <end position="334"/>
    </location>
</feature>
<dbReference type="Gene3D" id="3.40.980.20">
    <property type="entry name" value="Four-carbon acid sugar kinase, nucleotide binding domain"/>
    <property type="match status" value="1"/>
</dbReference>
<protein>
    <recommendedName>
        <fullName evidence="12">Four-carbon acid sugar kinase nucleotide binding domain-containing protein</fullName>
    </recommendedName>
</protein>
<keyword evidence="4" id="KW-0418">Kinase</keyword>
<dbReference type="SUPFAM" id="SSF142764">
    <property type="entry name" value="YgbK-like"/>
    <property type="match status" value="2"/>
</dbReference>
<name>A0A4V2YA49_9ACTN</name>